<dbReference type="Pfam" id="PF17921">
    <property type="entry name" value="Integrase_H2C2"/>
    <property type="match status" value="1"/>
</dbReference>
<dbReference type="InterPro" id="IPR043128">
    <property type="entry name" value="Rev_trsase/Diguanyl_cyclase"/>
</dbReference>
<dbReference type="Gene3D" id="3.30.70.270">
    <property type="match status" value="2"/>
</dbReference>
<sequence length="229" mass="26826">MPFGLMNALTAFTDMMNWIFQPYLDQFVVVFIDDILVYSRTKEEHDSHLRLREVTFLGHLVSVKGIRVDPRKVEAILDWKPLKSVSKIRSFLGLAGYYRWFVEGFSLIAAPLTKQPILWEAHSSPYAMHPGGNKLYRDPRELYWWPGLKRELTDFVRKCLTCQQVKVEHQLPSKLLQPVTIPVWKWERVTMDFVSGLYLTPTKKDSVWVMVDRLTKSAHFIPVHTDYSL</sequence>
<keyword evidence="3" id="KW-1185">Reference proteome</keyword>
<comment type="caution">
    <text evidence="2">The sequence shown here is derived from an EMBL/GenBank/DDBJ whole genome shotgun (WGS) entry which is preliminary data.</text>
</comment>
<dbReference type="SUPFAM" id="SSF56672">
    <property type="entry name" value="DNA/RNA polymerases"/>
    <property type="match status" value="1"/>
</dbReference>
<dbReference type="InterPro" id="IPR050951">
    <property type="entry name" value="Retrovirus_Pol_polyprotein"/>
</dbReference>
<dbReference type="PROSITE" id="PS50878">
    <property type="entry name" value="RT_POL"/>
    <property type="match status" value="1"/>
</dbReference>
<protein>
    <submittedName>
        <fullName evidence="2">Retrovirus-related Pol polyprotein from transposon 297 family</fullName>
    </submittedName>
</protein>
<organism evidence="2 3">
    <name type="scientific">Gossypium australe</name>
    <dbReference type="NCBI Taxonomy" id="47621"/>
    <lineage>
        <taxon>Eukaryota</taxon>
        <taxon>Viridiplantae</taxon>
        <taxon>Streptophyta</taxon>
        <taxon>Embryophyta</taxon>
        <taxon>Tracheophyta</taxon>
        <taxon>Spermatophyta</taxon>
        <taxon>Magnoliopsida</taxon>
        <taxon>eudicotyledons</taxon>
        <taxon>Gunneridae</taxon>
        <taxon>Pentapetalae</taxon>
        <taxon>rosids</taxon>
        <taxon>malvids</taxon>
        <taxon>Malvales</taxon>
        <taxon>Malvaceae</taxon>
        <taxon>Malvoideae</taxon>
        <taxon>Gossypium</taxon>
    </lineage>
</organism>
<dbReference type="InterPro" id="IPR000477">
    <property type="entry name" value="RT_dom"/>
</dbReference>
<dbReference type="Pfam" id="PF00078">
    <property type="entry name" value="RVT_1"/>
    <property type="match status" value="1"/>
</dbReference>
<feature type="domain" description="Reverse transcriptase" evidence="1">
    <location>
        <begin position="1"/>
        <end position="96"/>
    </location>
</feature>
<reference evidence="3" key="1">
    <citation type="journal article" date="2019" name="Plant Biotechnol. J.">
        <title>Genome sequencing of the Australian wild diploid species Gossypium australe highlights disease resistance and delayed gland morphogenesis.</title>
        <authorList>
            <person name="Cai Y."/>
            <person name="Cai X."/>
            <person name="Wang Q."/>
            <person name="Wang P."/>
            <person name="Zhang Y."/>
            <person name="Cai C."/>
            <person name="Xu Y."/>
            <person name="Wang K."/>
            <person name="Zhou Z."/>
            <person name="Wang C."/>
            <person name="Geng S."/>
            <person name="Li B."/>
            <person name="Dong Q."/>
            <person name="Hou Y."/>
            <person name="Wang H."/>
            <person name="Ai P."/>
            <person name="Liu Z."/>
            <person name="Yi F."/>
            <person name="Sun M."/>
            <person name="An G."/>
            <person name="Cheng J."/>
            <person name="Zhang Y."/>
            <person name="Shi Q."/>
            <person name="Xie Y."/>
            <person name="Shi X."/>
            <person name="Chang Y."/>
            <person name="Huang F."/>
            <person name="Chen Y."/>
            <person name="Hong S."/>
            <person name="Mi L."/>
            <person name="Sun Q."/>
            <person name="Zhang L."/>
            <person name="Zhou B."/>
            <person name="Peng R."/>
            <person name="Zhang X."/>
            <person name="Liu F."/>
        </authorList>
    </citation>
    <scope>NUCLEOTIDE SEQUENCE [LARGE SCALE GENOMIC DNA]</scope>
    <source>
        <strain evidence="3">cv. PA1801</strain>
    </source>
</reference>
<accession>A0A5B6W6Z9</accession>
<dbReference type="Proteomes" id="UP000325315">
    <property type="component" value="Unassembled WGS sequence"/>
</dbReference>
<evidence type="ECO:0000313" key="2">
    <source>
        <dbReference type="EMBL" id="KAA3477410.1"/>
    </source>
</evidence>
<dbReference type="OrthoDB" id="998229at2759"/>
<proteinExistence type="predicted"/>
<evidence type="ECO:0000313" key="3">
    <source>
        <dbReference type="Proteomes" id="UP000325315"/>
    </source>
</evidence>
<evidence type="ECO:0000259" key="1">
    <source>
        <dbReference type="PROSITE" id="PS50878"/>
    </source>
</evidence>
<dbReference type="AlphaFoldDB" id="A0A5B6W6Z9"/>
<dbReference type="InterPro" id="IPR043502">
    <property type="entry name" value="DNA/RNA_pol_sf"/>
</dbReference>
<dbReference type="EMBL" id="SMMG02000004">
    <property type="protein sequence ID" value="KAA3477410.1"/>
    <property type="molecule type" value="Genomic_DNA"/>
</dbReference>
<dbReference type="PANTHER" id="PTHR37984">
    <property type="entry name" value="PROTEIN CBG26694"/>
    <property type="match status" value="1"/>
</dbReference>
<gene>
    <name evidence="2" type="ORF">EPI10_011298</name>
</gene>
<dbReference type="InterPro" id="IPR041588">
    <property type="entry name" value="Integrase_H2C2"/>
</dbReference>
<name>A0A5B6W6Z9_9ROSI</name>
<dbReference type="PANTHER" id="PTHR37984:SF5">
    <property type="entry name" value="PROTEIN NYNRIN-LIKE"/>
    <property type="match status" value="1"/>
</dbReference>